<accession>A0A931N1E2</accession>
<comment type="caution">
    <text evidence="2">The sequence shown here is derived from an EMBL/GenBank/DDBJ whole genome shotgun (WGS) entry which is preliminary data.</text>
</comment>
<keyword evidence="1" id="KW-0812">Transmembrane</keyword>
<evidence type="ECO:0000256" key="1">
    <source>
        <dbReference type="SAM" id="Phobius"/>
    </source>
</evidence>
<name>A0A931N1E2_9NOCA</name>
<dbReference type="AlphaFoldDB" id="A0A931N1E2"/>
<gene>
    <name evidence="2" type="ORF">IT779_00915</name>
</gene>
<proteinExistence type="predicted"/>
<keyword evidence="1" id="KW-0472">Membrane</keyword>
<evidence type="ECO:0000313" key="3">
    <source>
        <dbReference type="Proteomes" id="UP000655751"/>
    </source>
</evidence>
<dbReference type="EMBL" id="JADMLG010000001">
    <property type="protein sequence ID" value="MBH0774846.1"/>
    <property type="molecule type" value="Genomic_DNA"/>
</dbReference>
<protein>
    <submittedName>
        <fullName evidence="2">Uncharacterized protein</fullName>
    </submittedName>
</protein>
<sequence length="76" mass="8002">MPNRPPPPDMTPLASLAILLGVIMVLAGVTQSDRIPGWAADYGTALTILAIGAYLLVAGRVLHWGIGELLDPARSR</sequence>
<feature type="transmembrane region" description="Helical" evidence="1">
    <location>
        <begin position="42"/>
        <end position="66"/>
    </location>
</feature>
<evidence type="ECO:0000313" key="2">
    <source>
        <dbReference type="EMBL" id="MBH0774846.1"/>
    </source>
</evidence>
<dbReference type="RefSeq" id="WP_196147200.1">
    <property type="nucleotide sequence ID" value="NZ_JADMLG010000001.1"/>
</dbReference>
<organism evidence="2 3">
    <name type="scientific">Nocardia bovistercoris</name>
    <dbReference type="NCBI Taxonomy" id="2785916"/>
    <lineage>
        <taxon>Bacteria</taxon>
        <taxon>Bacillati</taxon>
        <taxon>Actinomycetota</taxon>
        <taxon>Actinomycetes</taxon>
        <taxon>Mycobacteriales</taxon>
        <taxon>Nocardiaceae</taxon>
        <taxon>Nocardia</taxon>
    </lineage>
</organism>
<keyword evidence="1" id="KW-1133">Transmembrane helix</keyword>
<reference evidence="2" key="1">
    <citation type="submission" date="2020-11" db="EMBL/GenBank/DDBJ databases">
        <title>Nocardia NEAU-351.nov., a novel actinomycete isolated from the cow dung.</title>
        <authorList>
            <person name="Zhang X."/>
        </authorList>
    </citation>
    <scope>NUCLEOTIDE SEQUENCE</scope>
    <source>
        <strain evidence="2">NEAU-351</strain>
    </source>
</reference>
<keyword evidence="3" id="KW-1185">Reference proteome</keyword>
<feature type="transmembrane region" description="Helical" evidence="1">
    <location>
        <begin position="12"/>
        <end position="30"/>
    </location>
</feature>
<dbReference type="Proteomes" id="UP000655751">
    <property type="component" value="Unassembled WGS sequence"/>
</dbReference>